<dbReference type="GO" id="GO:0016746">
    <property type="term" value="F:acyltransferase activity"/>
    <property type="evidence" value="ECO:0007669"/>
    <property type="project" value="UniProtKB-KW"/>
</dbReference>
<feature type="transmembrane region" description="Helical" evidence="7">
    <location>
        <begin position="277"/>
        <end position="297"/>
    </location>
</feature>
<keyword evidence="10" id="KW-1185">Reference proteome</keyword>
<feature type="transmembrane region" description="Helical" evidence="7">
    <location>
        <begin position="53"/>
        <end position="72"/>
    </location>
</feature>
<feature type="transmembrane region" description="Helical" evidence="7">
    <location>
        <begin position="309"/>
        <end position="326"/>
    </location>
</feature>
<evidence type="ECO:0000259" key="8">
    <source>
        <dbReference type="Pfam" id="PF01757"/>
    </source>
</evidence>
<name>A0ABU7W0T5_9BACL</name>
<feature type="transmembrane region" description="Helical" evidence="7">
    <location>
        <begin position="346"/>
        <end position="369"/>
    </location>
</feature>
<dbReference type="InterPro" id="IPR002656">
    <property type="entry name" value="Acyl_transf_3_dom"/>
</dbReference>
<dbReference type="Proteomes" id="UP001306950">
    <property type="component" value="Unassembled WGS sequence"/>
</dbReference>
<reference evidence="9 10" key="1">
    <citation type="submission" date="2024-02" db="EMBL/GenBank/DDBJ databases">
        <title>A nitrogen-fixing paenibacillus bacterium.</title>
        <authorList>
            <person name="Zhang W.L."/>
            <person name="Chen S.F."/>
        </authorList>
    </citation>
    <scope>NUCLEOTIDE SEQUENCE [LARGE SCALE GENOMIC DNA]</scope>
    <source>
        <strain evidence="9 10">M1</strain>
    </source>
</reference>
<accession>A0ABU7W0T5</accession>
<comment type="caution">
    <text evidence="9">The sequence shown here is derived from an EMBL/GenBank/DDBJ whole genome shotgun (WGS) entry which is preliminary data.</text>
</comment>
<keyword evidence="9" id="KW-0808">Transferase</keyword>
<keyword evidence="9" id="KW-0012">Acyltransferase</keyword>
<feature type="transmembrane region" description="Helical" evidence="7">
    <location>
        <begin position="142"/>
        <end position="162"/>
    </location>
</feature>
<gene>
    <name evidence="9" type="ORF">V3851_25600</name>
</gene>
<dbReference type="RefSeq" id="WP_331849256.1">
    <property type="nucleotide sequence ID" value="NZ_JAZHPZ010000024.1"/>
</dbReference>
<evidence type="ECO:0000256" key="2">
    <source>
        <dbReference type="ARBA" id="ARBA00007400"/>
    </source>
</evidence>
<evidence type="ECO:0000256" key="4">
    <source>
        <dbReference type="ARBA" id="ARBA00022692"/>
    </source>
</evidence>
<feature type="transmembrane region" description="Helical" evidence="7">
    <location>
        <begin position="240"/>
        <end position="257"/>
    </location>
</feature>
<feature type="transmembrane region" description="Helical" evidence="7">
    <location>
        <begin position="92"/>
        <end position="112"/>
    </location>
</feature>
<dbReference type="EC" id="2.3.1.-" evidence="9"/>
<proteinExistence type="inferred from homology"/>
<organism evidence="9 10">
    <name type="scientific">Paenibacillus haidiansis</name>
    <dbReference type="NCBI Taxonomy" id="1574488"/>
    <lineage>
        <taxon>Bacteria</taxon>
        <taxon>Bacillati</taxon>
        <taxon>Bacillota</taxon>
        <taxon>Bacilli</taxon>
        <taxon>Bacillales</taxon>
        <taxon>Paenibacillaceae</taxon>
        <taxon>Paenibacillus</taxon>
    </lineage>
</organism>
<comment type="similarity">
    <text evidence="2">Belongs to the acyltransferase 3 family.</text>
</comment>
<keyword evidence="4 7" id="KW-0812">Transmembrane</keyword>
<comment type="subcellular location">
    <subcellularLocation>
        <location evidence="1">Cell membrane</location>
        <topology evidence="1">Multi-pass membrane protein</topology>
    </subcellularLocation>
</comment>
<dbReference type="PANTHER" id="PTHR40074">
    <property type="entry name" value="O-ACETYLTRANSFERASE WECH"/>
    <property type="match status" value="1"/>
</dbReference>
<sequence>MESGYQVKERLPQLELFRAFAIFSVIQVHASSTAAAEQALNSPIYYFYNWMNMFFKIGTTSFLFLSAFVLFYNYFGKPVDRNLIGRFYKKRVVSILIPYVLVSCCYYLFLAWQRNALLNEPILEQLRLLGTQLLTGTAYTHLYYILILIQFYVLFPFLLWLIRLIRNSRIGMALVLPIALLLQWAFYFLNKYELHLSNKGSYAVAYMSIYMAGALAAIYFDRIKGWLTSGWSGLTQRGKFAALSLWGSWLAVTFYHVQLWYDYRQGIHAASTLWFEIVWNVHMLLSALVLLKAAFLIHRKGPAFWVKALTRMGELSFGIYLFHPIVLREYRFIRYRVAYPPESMMYLLYILGGSLSALFLSWIFVQFCYKRLPFASLFLGNVPGSFKKVPLKDNDMKAAA</sequence>
<evidence type="ECO:0000256" key="1">
    <source>
        <dbReference type="ARBA" id="ARBA00004651"/>
    </source>
</evidence>
<dbReference type="EMBL" id="JAZHPZ010000024">
    <property type="protein sequence ID" value="MEF2969153.1"/>
    <property type="molecule type" value="Genomic_DNA"/>
</dbReference>
<evidence type="ECO:0000256" key="7">
    <source>
        <dbReference type="SAM" id="Phobius"/>
    </source>
</evidence>
<keyword evidence="5 7" id="KW-1133">Transmembrane helix</keyword>
<evidence type="ECO:0000313" key="9">
    <source>
        <dbReference type="EMBL" id="MEF2969153.1"/>
    </source>
</evidence>
<feature type="domain" description="Acyltransferase 3" evidence="8">
    <location>
        <begin position="13"/>
        <end position="364"/>
    </location>
</feature>
<dbReference type="PANTHER" id="PTHR40074:SF2">
    <property type="entry name" value="O-ACETYLTRANSFERASE WECH"/>
    <property type="match status" value="1"/>
</dbReference>
<evidence type="ECO:0000313" key="10">
    <source>
        <dbReference type="Proteomes" id="UP001306950"/>
    </source>
</evidence>
<keyword evidence="3" id="KW-1003">Cell membrane</keyword>
<dbReference type="Pfam" id="PF01757">
    <property type="entry name" value="Acyl_transf_3"/>
    <property type="match status" value="1"/>
</dbReference>
<evidence type="ECO:0000256" key="5">
    <source>
        <dbReference type="ARBA" id="ARBA00022989"/>
    </source>
</evidence>
<protein>
    <submittedName>
        <fullName evidence="9">Acyltransferase</fullName>
        <ecNumber evidence="9">2.3.1.-</ecNumber>
    </submittedName>
</protein>
<evidence type="ECO:0000256" key="3">
    <source>
        <dbReference type="ARBA" id="ARBA00022475"/>
    </source>
</evidence>
<feature type="transmembrane region" description="Helical" evidence="7">
    <location>
        <begin position="169"/>
        <end position="189"/>
    </location>
</feature>
<feature type="transmembrane region" description="Helical" evidence="7">
    <location>
        <begin position="201"/>
        <end position="220"/>
    </location>
</feature>
<evidence type="ECO:0000256" key="6">
    <source>
        <dbReference type="ARBA" id="ARBA00023136"/>
    </source>
</evidence>
<keyword evidence="6 7" id="KW-0472">Membrane</keyword>